<organism evidence="10">
    <name type="scientific">Vanderwaltozyma polyspora (strain ATCC 22028 / DSM 70294 / BCRC 21397 / CBS 2163 / NBRC 10782 / NRRL Y-8283 / UCD 57-17)</name>
    <name type="common">Kluyveromyces polysporus</name>
    <dbReference type="NCBI Taxonomy" id="436907"/>
    <lineage>
        <taxon>Eukaryota</taxon>
        <taxon>Fungi</taxon>
        <taxon>Dikarya</taxon>
        <taxon>Ascomycota</taxon>
        <taxon>Saccharomycotina</taxon>
        <taxon>Saccharomycetes</taxon>
        <taxon>Saccharomycetales</taxon>
        <taxon>Saccharomycetaceae</taxon>
        <taxon>Vanderwaltozyma</taxon>
    </lineage>
</organism>
<evidence type="ECO:0000256" key="5">
    <source>
        <dbReference type="ARBA" id="ARBA00022807"/>
    </source>
</evidence>
<keyword evidence="3 6" id="KW-0645">Protease</keyword>
<dbReference type="InParanoid" id="A7TDU0"/>
<dbReference type="PANTHER" id="PTHR24006:SF733">
    <property type="entry name" value="RE52890P"/>
    <property type="match status" value="1"/>
</dbReference>
<evidence type="ECO:0000256" key="3">
    <source>
        <dbReference type="ARBA" id="ARBA00022670"/>
    </source>
</evidence>
<dbReference type="GO" id="GO:0004843">
    <property type="term" value="F:cysteine-type deubiquitinase activity"/>
    <property type="evidence" value="ECO:0007669"/>
    <property type="project" value="UniProtKB-UniRule"/>
</dbReference>
<dbReference type="FunCoup" id="A7TDU0">
    <property type="interactions" value="429"/>
</dbReference>
<feature type="domain" description="USP" evidence="8">
    <location>
        <begin position="127"/>
        <end position="662"/>
    </location>
</feature>
<evidence type="ECO:0000313" key="10">
    <source>
        <dbReference type="Proteomes" id="UP000000267"/>
    </source>
</evidence>
<protein>
    <recommendedName>
        <fullName evidence="6">Ubiquitin carboxyl-terminal hydrolase</fullName>
        <ecNumber evidence="6">3.4.19.12</ecNumber>
    </recommendedName>
</protein>
<keyword evidence="4 6" id="KW-0378">Hydrolase</keyword>
<feature type="region of interest" description="Disordered" evidence="7">
    <location>
        <begin position="1"/>
        <end position="46"/>
    </location>
</feature>
<dbReference type="STRING" id="436907.A7TDU0"/>
<keyword evidence="10" id="KW-1185">Reference proteome</keyword>
<dbReference type="InterPro" id="IPR028889">
    <property type="entry name" value="USP"/>
</dbReference>
<dbReference type="HOGENOM" id="CLU_008279_12_1_1"/>
<dbReference type="FunFam" id="3.90.70.10:FF:000131">
    <property type="entry name" value="Ubiquitin carboxyl-terminal hydrolase"/>
    <property type="match status" value="1"/>
</dbReference>
<keyword evidence="5 6" id="KW-0788">Thiol protease</keyword>
<dbReference type="Gene3D" id="3.90.70.10">
    <property type="entry name" value="Cysteine proteinases"/>
    <property type="match status" value="2"/>
</dbReference>
<dbReference type="GO" id="GO:0005634">
    <property type="term" value="C:nucleus"/>
    <property type="evidence" value="ECO:0007669"/>
    <property type="project" value="TreeGrafter"/>
</dbReference>
<dbReference type="InterPro" id="IPR001394">
    <property type="entry name" value="Peptidase_C19_UCH"/>
</dbReference>
<dbReference type="OrthoDB" id="27652at2759"/>
<sequence>MKLKRWLSISSSSRSKYSSKESLPENTSTAENTPRNSSNRQRNRRLSLNEPFLKLDLNNSKISVHNTLSFTNNEELHSTEYPVTSADESNDEFVEAHETVPMQNDIDDQMQELNNQLGRIDSSTKVFGFENFGNTCYCNSVLQCLYNFSELRDNLILYPEEAKFDPEQFDNSISIKNVIGDEENQGIYYNNSSNKNSSSKLNILKSNNASCSHDQLNLNSVSSAKSKSNVKRNKDNNYMYLTTNSTSASLVTISSSNSLQENENENESSGNLQSSGHEHAVKEQIDTSKLIIVGRPQVAKSKSTMTLNTHSYQGRELNAINEPENNHENTENNHTFTNSKQNLIDTNISKDNETNDHNTCITIEERKKNALARGPVINIDRLLNQASESNMYNGLKDIFLTIKGNRYLTGVVSPSELIEILKKENVLFDTGMHQDAHEFLNFLLNELSEYIDRSNLKIEETEKTENFIKNIFQGTLTNKIRCLTCDNVTSRDEPFLDLPIEVKSRNETDIKKALSNYHQREMLNGSNKFYCDGCCGLQEAERIVGIKHLPKILSLHLKRFKYSEENNANIKLFNKITYPSELHVRSTFDRSISKKYELSGIIIHLGAGPQHGHYVAMCKTEKFGWLLYDDETVEAVLEKDVLRHVGDSNDLATAYILFYKTIETQDSDMENNGDEINLDNKTEPIDQYEKNLQQFISDDELLRSSEIRSKELMEQRTLNEVEPDNEILDNRVKRSSFSSKSIKRTSKLFGFKRKQ</sequence>
<dbReference type="PhylomeDB" id="A7TDU0"/>
<evidence type="ECO:0000256" key="1">
    <source>
        <dbReference type="ARBA" id="ARBA00000707"/>
    </source>
</evidence>
<dbReference type="InterPro" id="IPR018200">
    <property type="entry name" value="USP_CS"/>
</dbReference>
<dbReference type="KEGG" id="vpo:Kpol_1018p93"/>
<dbReference type="SUPFAM" id="SSF54001">
    <property type="entry name" value="Cysteine proteinases"/>
    <property type="match status" value="1"/>
</dbReference>
<comment type="similarity">
    <text evidence="2 6">Belongs to the peptidase C19 family.</text>
</comment>
<dbReference type="GeneID" id="5547918"/>
<keyword evidence="6" id="KW-0833">Ubl conjugation pathway</keyword>
<dbReference type="EC" id="3.4.19.12" evidence="6"/>
<feature type="region of interest" description="Disordered" evidence="7">
    <location>
        <begin position="252"/>
        <end position="280"/>
    </location>
</feature>
<dbReference type="GO" id="GO:0005829">
    <property type="term" value="C:cytosol"/>
    <property type="evidence" value="ECO:0007669"/>
    <property type="project" value="TreeGrafter"/>
</dbReference>
<feature type="compositionally biased region" description="Polar residues" evidence="7">
    <location>
        <begin position="24"/>
        <end position="34"/>
    </location>
</feature>
<dbReference type="GO" id="GO:0006508">
    <property type="term" value="P:proteolysis"/>
    <property type="evidence" value="ECO:0007669"/>
    <property type="project" value="UniProtKB-KW"/>
</dbReference>
<dbReference type="eggNOG" id="KOG1864">
    <property type="taxonomic scope" value="Eukaryota"/>
</dbReference>
<gene>
    <name evidence="9" type="ORF">Kpol_1018p93</name>
</gene>
<evidence type="ECO:0000256" key="4">
    <source>
        <dbReference type="ARBA" id="ARBA00022801"/>
    </source>
</evidence>
<feature type="compositionally biased region" description="Low complexity" evidence="7">
    <location>
        <begin position="252"/>
        <end position="275"/>
    </location>
</feature>
<evidence type="ECO:0000259" key="8">
    <source>
        <dbReference type="PROSITE" id="PS50235"/>
    </source>
</evidence>
<dbReference type="InterPro" id="IPR038765">
    <property type="entry name" value="Papain-like_cys_pep_sf"/>
</dbReference>
<dbReference type="Proteomes" id="UP000000267">
    <property type="component" value="Unassembled WGS sequence"/>
</dbReference>
<reference evidence="9 10" key="1">
    <citation type="journal article" date="2007" name="Proc. Natl. Acad. Sci. U.S.A.">
        <title>Independent sorting-out of thousands of duplicated gene pairs in two yeast species descended from a whole-genome duplication.</title>
        <authorList>
            <person name="Scannell D.R."/>
            <person name="Frank A.C."/>
            <person name="Conant G.C."/>
            <person name="Byrne K.P."/>
            <person name="Woolfit M."/>
            <person name="Wolfe K.H."/>
        </authorList>
    </citation>
    <scope>NUCLEOTIDE SEQUENCE [LARGE SCALE GENOMIC DNA]</scope>
    <source>
        <strain evidence="10">ATCC 22028 / DSM 70294 / BCRC 21397 / CBS 2163 / NBRC 10782 / NRRL Y-8283 / UCD 57-17</strain>
    </source>
</reference>
<accession>A7TDU0</accession>
<dbReference type="CDD" id="cd02257">
    <property type="entry name" value="Peptidase_C19"/>
    <property type="match status" value="1"/>
</dbReference>
<dbReference type="PANTHER" id="PTHR24006">
    <property type="entry name" value="UBIQUITIN CARBOXYL-TERMINAL HYDROLASE"/>
    <property type="match status" value="1"/>
</dbReference>
<evidence type="ECO:0000313" key="9">
    <source>
        <dbReference type="EMBL" id="EDO19560.1"/>
    </source>
</evidence>
<dbReference type="RefSeq" id="XP_001647418.1">
    <property type="nucleotide sequence ID" value="XM_001647368.1"/>
</dbReference>
<dbReference type="OMA" id="PMHGHYV"/>
<dbReference type="PROSITE" id="PS00973">
    <property type="entry name" value="USP_2"/>
    <property type="match status" value="1"/>
</dbReference>
<evidence type="ECO:0000256" key="7">
    <source>
        <dbReference type="SAM" id="MobiDB-lite"/>
    </source>
</evidence>
<dbReference type="InterPro" id="IPR050164">
    <property type="entry name" value="Peptidase_C19"/>
</dbReference>
<dbReference type="GO" id="GO:0016579">
    <property type="term" value="P:protein deubiquitination"/>
    <property type="evidence" value="ECO:0007669"/>
    <property type="project" value="InterPro"/>
</dbReference>
<proteinExistence type="inferred from homology"/>
<evidence type="ECO:0000256" key="2">
    <source>
        <dbReference type="ARBA" id="ARBA00009085"/>
    </source>
</evidence>
<dbReference type="PROSITE" id="PS50235">
    <property type="entry name" value="USP_3"/>
    <property type="match status" value="1"/>
</dbReference>
<dbReference type="PROSITE" id="PS00972">
    <property type="entry name" value="USP_1"/>
    <property type="match status" value="1"/>
</dbReference>
<feature type="compositionally biased region" description="Low complexity" evidence="7">
    <location>
        <begin position="1"/>
        <end position="16"/>
    </location>
</feature>
<evidence type="ECO:0000256" key="6">
    <source>
        <dbReference type="RuleBase" id="RU366025"/>
    </source>
</evidence>
<comment type="catalytic activity">
    <reaction evidence="1 6">
        <text>Thiol-dependent hydrolysis of ester, thioester, amide, peptide and isopeptide bonds formed by the C-terminal Gly of ubiquitin (a 76-residue protein attached to proteins as an intracellular targeting signal).</text>
        <dbReference type="EC" id="3.4.19.12"/>
    </reaction>
</comment>
<dbReference type="EMBL" id="DS480378">
    <property type="protein sequence ID" value="EDO19560.1"/>
    <property type="molecule type" value="Genomic_DNA"/>
</dbReference>
<dbReference type="Pfam" id="PF00443">
    <property type="entry name" value="UCH"/>
    <property type="match status" value="1"/>
</dbReference>
<dbReference type="AlphaFoldDB" id="A7TDU0"/>
<name>A7TDU0_VANPO</name>